<keyword evidence="1" id="KW-0285">Flavoprotein</keyword>
<dbReference type="RefSeq" id="WP_135206283.1">
    <property type="nucleotide sequence ID" value="NZ_SPVF01000083.1"/>
</dbReference>
<dbReference type="InterPro" id="IPR036188">
    <property type="entry name" value="FAD/NAD-bd_sf"/>
</dbReference>
<protein>
    <submittedName>
        <fullName evidence="4">NAD(P)/FAD-dependent oxidoreductase</fullName>
    </submittedName>
</protein>
<keyword evidence="2" id="KW-0560">Oxidoreductase</keyword>
<feature type="domain" description="FAD/NAD(P)-binding" evidence="3">
    <location>
        <begin position="8"/>
        <end position="288"/>
    </location>
</feature>
<comment type="caution">
    <text evidence="4">The sequence shown here is derived from an EMBL/GenBank/DDBJ whole genome shotgun (WGS) entry which is preliminary data.</text>
</comment>
<dbReference type="OrthoDB" id="9786503at2"/>
<reference evidence="4 5" key="1">
    <citation type="submission" date="2019-03" db="EMBL/GenBank/DDBJ databases">
        <title>Draft Genome Sequence of Massilia arenosa sp. nov., a Novel Massilia Species Isolated from a Sandy-loam Maize Soil.</title>
        <authorList>
            <person name="Raths R."/>
            <person name="Peta V."/>
            <person name="Bucking H."/>
        </authorList>
    </citation>
    <scope>NUCLEOTIDE SEQUENCE [LARGE SCALE GENOMIC DNA]</scope>
    <source>
        <strain evidence="4 5">MC02</strain>
    </source>
</reference>
<dbReference type="InterPro" id="IPR050097">
    <property type="entry name" value="Ferredoxin-NADP_redctase_2"/>
</dbReference>
<evidence type="ECO:0000256" key="2">
    <source>
        <dbReference type="ARBA" id="ARBA00023002"/>
    </source>
</evidence>
<dbReference type="Proteomes" id="UP000298438">
    <property type="component" value="Unassembled WGS sequence"/>
</dbReference>
<name>A0A4Y9SLK5_9BURK</name>
<evidence type="ECO:0000259" key="3">
    <source>
        <dbReference type="Pfam" id="PF07992"/>
    </source>
</evidence>
<dbReference type="InterPro" id="IPR023753">
    <property type="entry name" value="FAD/NAD-binding_dom"/>
</dbReference>
<organism evidence="4 5">
    <name type="scientific">Zemynaea arenosa</name>
    <dbReference type="NCBI Taxonomy" id="2561931"/>
    <lineage>
        <taxon>Bacteria</taxon>
        <taxon>Pseudomonadati</taxon>
        <taxon>Pseudomonadota</taxon>
        <taxon>Betaproteobacteria</taxon>
        <taxon>Burkholderiales</taxon>
        <taxon>Oxalobacteraceae</taxon>
        <taxon>Telluria group</taxon>
        <taxon>Zemynaea</taxon>
    </lineage>
</organism>
<gene>
    <name evidence="4" type="ORF">E4L96_05860</name>
</gene>
<evidence type="ECO:0000313" key="5">
    <source>
        <dbReference type="Proteomes" id="UP000298438"/>
    </source>
</evidence>
<accession>A0A4Y9SLK5</accession>
<dbReference type="EMBL" id="SPVF01000083">
    <property type="protein sequence ID" value="TFW24689.1"/>
    <property type="molecule type" value="Genomic_DNA"/>
</dbReference>
<dbReference type="PANTHER" id="PTHR48105">
    <property type="entry name" value="THIOREDOXIN REDUCTASE 1-RELATED-RELATED"/>
    <property type="match status" value="1"/>
</dbReference>
<evidence type="ECO:0000313" key="4">
    <source>
        <dbReference type="EMBL" id="TFW24689.1"/>
    </source>
</evidence>
<dbReference type="SUPFAM" id="SSF51905">
    <property type="entry name" value="FAD/NAD(P)-binding domain"/>
    <property type="match status" value="1"/>
</dbReference>
<dbReference type="Pfam" id="PF07992">
    <property type="entry name" value="Pyr_redox_2"/>
    <property type="match status" value="1"/>
</dbReference>
<evidence type="ECO:0000256" key="1">
    <source>
        <dbReference type="ARBA" id="ARBA00022630"/>
    </source>
</evidence>
<sequence>MPLSDDLYDCLIVGGGPGGLTAAIYLCRFRRKVALVDKGHSRLALIPTSHNYPGFPEGVHGEDLLARLREQLARYEGEVTEGEVTSLDKSSEGFVAESSAGLIRARTILLATGIADGGMPMEGWRDAVGCGAVRLCPVCDGYDVMGRNVAVVSGQKNAVGHALFIRSFAEHVTLFDRERETPLTDAERERLKAAQIRHIDSPLVGATFNQDKSITLHTEDGENWGFDVLYPMLGETARSDLALALGAQVADCNELIVDHHQQTSVPGLFAVGDVVRGLNQISVANGQAAVAATAIHNALPARYA</sequence>
<dbReference type="Gene3D" id="3.50.50.60">
    <property type="entry name" value="FAD/NAD(P)-binding domain"/>
    <property type="match status" value="2"/>
</dbReference>
<dbReference type="AlphaFoldDB" id="A0A4Y9SLK5"/>
<dbReference type="PRINTS" id="PR00368">
    <property type="entry name" value="FADPNR"/>
</dbReference>
<keyword evidence="5" id="KW-1185">Reference proteome</keyword>
<dbReference type="GO" id="GO:0016491">
    <property type="term" value="F:oxidoreductase activity"/>
    <property type="evidence" value="ECO:0007669"/>
    <property type="project" value="UniProtKB-KW"/>
</dbReference>
<dbReference type="PRINTS" id="PR00469">
    <property type="entry name" value="PNDRDTASEII"/>
</dbReference>
<proteinExistence type="predicted"/>